<evidence type="ECO:0000259" key="4">
    <source>
        <dbReference type="Pfam" id="PF25116"/>
    </source>
</evidence>
<evidence type="ECO:0000256" key="2">
    <source>
        <dbReference type="SAM" id="SignalP"/>
    </source>
</evidence>
<evidence type="ECO:0000313" key="5">
    <source>
        <dbReference type="EMBL" id="SCF19333.1"/>
    </source>
</evidence>
<dbReference type="InterPro" id="IPR056827">
    <property type="entry name" value="CBM87_Agd3"/>
</dbReference>
<feature type="domain" description="Agd3 CBM87" evidence="4">
    <location>
        <begin position="99"/>
        <end position="266"/>
    </location>
</feature>
<feature type="chain" id="PRO_5008709122" description="Polysaccharide deacetylase" evidence="2">
    <location>
        <begin position="35"/>
        <end position="711"/>
    </location>
</feature>
<proteinExistence type="predicted"/>
<name>A0A1C4YF38_9ACTN</name>
<feature type="region of interest" description="Disordered" evidence="1">
    <location>
        <begin position="32"/>
        <end position="87"/>
    </location>
</feature>
<dbReference type="InterPro" id="IPR056826">
    <property type="entry name" value="Agd3_CE"/>
</dbReference>
<evidence type="ECO:0008006" key="7">
    <source>
        <dbReference type="Google" id="ProtNLM"/>
    </source>
</evidence>
<organism evidence="5 6">
    <name type="scientific">Micromonospora matsumotoense</name>
    <dbReference type="NCBI Taxonomy" id="121616"/>
    <lineage>
        <taxon>Bacteria</taxon>
        <taxon>Bacillati</taxon>
        <taxon>Actinomycetota</taxon>
        <taxon>Actinomycetes</taxon>
        <taxon>Micromonosporales</taxon>
        <taxon>Micromonosporaceae</taxon>
        <taxon>Micromonospora</taxon>
    </lineage>
</organism>
<gene>
    <name evidence="5" type="ORF">GA0070216_106160</name>
</gene>
<dbReference type="Pfam" id="PF25115">
    <property type="entry name" value="Agd3_CE"/>
    <property type="match status" value="1"/>
</dbReference>
<evidence type="ECO:0000256" key="1">
    <source>
        <dbReference type="SAM" id="MobiDB-lite"/>
    </source>
</evidence>
<reference evidence="6" key="1">
    <citation type="submission" date="2016-06" db="EMBL/GenBank/DDBJ databases">
        <authorList>
            <person name="Varghese N."/>
            <person name="Submissions Spin"/>
        </authorList>
    </citation>
    <scope>NUCLEOTIDE SEQUENCE [LARGE SCALE GENOMIC DNA]</scope>
    <source>
        <strain evidence="6">DSM 44100</strain>
    </source>
</reference>
<feature type="domain" description="Agd3 deacetylase" evidence="3">
    <location>
        <begin position="405"/>
        <end position="642"/>
    </location>
</feature>
<dbReference type="Proteomes" id="UP000198797">
    <property type="component" value="Unassembled WGS sequence"/>
</dbReference>
<feature type="compositionally biased region" description="Polar residues" evidence="1">
    <location>
        <begin position="69"/>
        <end position="82"/>
    </location>
</feature>
<dbReference type="Pfam" id="PF25116">
    <property type="entry name" value="CBM87_Agd3"/>
    <property type="match status" value="1"/>
</dbReference>
<dbReference type="RefSeq" id="WP_176738969.1">
    <property type="nucleotide sequence ID" value="NZ_FMCU01000006.1"/>
</dbReference>
<dbReference type="STRING" id="121616.GA0070216_106160"/>
<dbReference type="EMBL" id="FMCU01000006">
    <property type="protein sequence ID" value="SCF19333.1"/>
    <property type="molecule type" value="Genomic_DNA"/>
</dbReference>
<evidence type="ECO:0000259" key="3">
    <source>
        <dbReference type="Pfam" id="PF25115"/>
    </source>
</evidence>
<keyword evidence="2" id="KW-0732">Signal</keyword>
<sequence>MVPTGPTRRRANRFALAGLTALTVLLGTQAPGLAQPPTAPGTVAQPPSAPGLGQIASKKEARPGPLPTRSGTVKVTKPSSGARSGGVGTQAINDKVALRSLIVATNTADFGVATLTTTLDRVGASYDIIYTASQTLSASTLVDSNGIGKYNAILLTNSMLIYQSGSNYLEGLNSTEWNTLWAYERNFQVRQVALYTSYGTWPEDYCLNSAGETAVGDTALPVSLTTAGAGVFDYLKSTAQIPLTQSYVYKTSIKSGCNADALLTNGSDVLAVRTTSTDGRERIALTFTSNQYLLHSDLLVYGLFRWATKGLHFGEQKHHLNVDIDDWFSVSDHYHDDGTVEYSPGFQISGHDTVNLDAKQTALRTAHPLASGFTFNIPYNGAEIDPFAGSTCSPNGDATTLTATTKCLKNNFRWLNHTFTHPALNTTDYTTTHDEISSNQSAGNAIGLNPPATVLKTPEYSGLGVYNNSSGVLTDYGLAASNPDLIDAAGDLGIDTLAGNMSFASHVPANFNGAKAHPLDPSIAVVPCWPTNIAYHTTNQAEETHFYNAFYGPNGHFPYWPTDRTYAQVLDYEAGVGLQHVSSGSIYTHTFHVANVRDYGSGNSLATDWVGAVLTKYSSYYSVPLLNSAWTDIAAYTKARTAHFAALSAGASAIYDRTTGEITVTSPAAGSLQLGGVTTTTTGAGTYGTDVTVPVTLAASTPVTFTAAPRL</sequence>
<feature type="signal peptide" evidence="2">
    <location>
        <begin position="1"/>
        <end position="34"/>
    </location>
</feature>
<accession>A0A1C4YF38</accession>
<keyword evidence="6" id="KW-1185">Reference proteome</keyword>
<protein>
    <recommendedName>
        <fullName evidence="7">Polysaccharide deacetylase</fullName>
    </recommendedName>
</protein>
<dbReference type="AlphaFoldDB" id="A0A1C4YF38"/>
<evidence type="ECO:0000313" key="6">
    <source>
        <dbReference type="Proteomes" id="UP000198797"/>
    </source>
</evidence>